<protein>
    <recommendedName>
        <fullName evidence="2">Anoctamin dimerisation domain-containing protein</fullName>
    </recommendedName>
</protein>
<dbReference type="STRING" id="77166.U4U486"/>
<sequence>MERTERLSHCWVTVTNQRARQLEASVHGHLDSPIPLKIGIRPALDSYQLVPKERSRFPPTSPASIQSYMTLLKVKSVHSSKMENGKELSQMFIEDETLQLSAGSSRRPSDESVKSLNLPLDRDMVKVVTPRPFTSDIDNATTKNRSKSLVNISRRNRSPCFDHDGLGNIEESPKYTAYRRGSWQQQKADLPKLNNFVAIKDAFGAQLDTDQTITLPGTPLPSLVQNCDDEVPEDPPPMTPPAERSQNPNPDSLFFRDGRRKIDMVLVYEEEELGVMTEAEAKRRDNRKIFQENLVKEGLELELEHKELSFDGKTWFLKIHLPWKTKTRYAALMGMKLPVKRFITISVKAWSMAFLGYKAHFNAHVYQGVDNQRVGPCQLNFQEFSA</sequence>
<feature type="domain" description="Anoctamin dimerisation" evidence="2">
    <location>
        <begin position="254"/>
        <end position="343"/>
    </location>
</feature>
<dbReference type="InterPro" id="IPR032394">
    <property type="entry name" value="Anoct_dimer"/>
</dbReference>
<dbReference type="EMBL" id="KB632003">
    <property type="protein sequence ID" value="ERL87847.1"/>
    <property type="molecule type" value="Genomic_DNA"/>
</dbReference>
<organism evidence="3 4">
    <name type="scientific">Dendroctonus ponderosae</name>
    <name type="common">Mountain pine beetle</name>
    <dbReference type="NCBI Taxonomy" id="77166"/>
    <lineage>
        <taxon>Eukaryota</taxon>
        <taxon>Metazoa</taxon>
        <taxon>Ecdysozoa</taxon>
        <taxon>Arthropoda</taxon>
        <taxon>Hexapoda</taxon>
        <taxon>Insecta</taxon>
        <taxon>Pterygota</taxon>
        <taxon>Neoptera</taxon>
        <taxon>Endopterygota</taxon>
        <taxon>Coleoptera</taxon>
        <taxon>Polyphaga</taxon>
        <taxon>Cucujiformia</taxon>
        <taxon>Curculionidae</taxon>
        <taxon>Scolytinae</taxon>
        <taxon>Dendroctonus</taxon>
    </lineage>
</organism>
<accession>U4U486</accession>
<feature type="region of interest" description="Disordered" evidence="1">
    <location>
        <begin position="216"/>
        <end position="253"/>
    </location>
</feature>
<dbReference type="GO" id="GO:0046983">
    <property type="term" value="F:protein dimerization activity"/>
    <property type="evidence" value="ECO:0007669"/>
    <property type="project" value="InterPro"/>
</dbReference>
<name>U4U486_DENPD</name>
<evidence type="ECO:0000313" key="4">
    <source>
        <dbReference type="Proteomes" id="UP000030742"/>
    </source>
</evidence>
<dbReference type="Proteomes" id="UP000030742">
    <property type="component" value="Unassembled WGS sequence"/>
</dbReference>
<dbReference type="OrthoDB" id="296386at2759"/>
<evidence type="ECO:0000259" key="2">
    <source>
        <dbReference type="Pfam" id="PF16178"/>
    </source>
</evidence>
<evidence type="ECO:0000256" key="1">
    <source>
        <dbReference type="SAM" id="MobiDB-lite"/>
    </source>
</evidence>
<gene>
    <name evidence="3" type="ORF">D910_05235</name>
</gene>
<dbReference type="AlphaFoldDB" id="U4U486"/>
<evidence type="ECO:0000313" key="3">
    <source>
        <dbReference type="EMBL" id="ERL87847.1"/>
    </source>
</evidence>
<dbReference type="Pfam" id="PF16178">
    <property type="entry name" value="Anoct_dimer"/>
    <property type="match status" value="1"/>
</dbReference>
<reference evidence="3 4" key="1">
    <citation type="journal article" date="2013" name="Genome Biol.">
        <title>Draft genome of the mountain pine beetle, Dendroctonus ponderosae Hopkins, a major forest pest.</title>
        <authorList>
            <person name="Keeling C.I."/>
            <person name="Yuen M.M."/>
            <person name="Liao N.Y."/>
            <person name="Docking T.R."/>
            <person name="Chan S.K."/>
            <person name="Taylor G.A."/>
            <person name="Palmquist D.L."/>
            <person name="Jackman S.D."/>
            <person name="Nguyen A."/>
            <person name="Li M."/>
            <person name="Henderson H."/>
            <person name="Janes J.K."/>
            <person name="Zhao Y."/>
            <person name="Pandoh P."/>
            <person name="Moore R."/>
            <person name="Sperling F.A."/>
            <person name="Huber D.P."/>
            <person name="Birol I."/>
            <person name="Jones S.J."/>
            <person name="Bohlmann J."/>
        </authorList>
    </citation>
    <scope>NUCLEOTIDE SEQUENCE</scope>
</reference>
<proteinExistence type="predicted"/>